<dbReference type="RefSeq" id="WP_112341980.1">
    <property type="nucleotide sequence ID" value="NZ_QMKK01000030.1"/>
</dbReference>
<feature type="chain" id="PRO_5016428196" evidence="1">
    <location>
        <begin position="20"/>
        <end position="165"/>
    </location>
</feature>
<dbReference type="PANTHER" id="PTHR38593:SF1">
    <property type="entry name" value="BLR2558 PROTEIN"/>
    <property type="match status" value="1"/>
</dbReference>
<organism evidence="3 4">
    <name type="scientific">Rhizobium tropici</name>
    <dbReference type="NCBI Taxonomy" id="398"/>
    <lineage>
        <taxon>Bacteria</taxon>
        <taxon>Pseudomonadati</taxon>
        <taxon>Pseudomonadota</taxon>
        <taxon>Alphaproteobacteria</taxon>
        <taxon>Hyphomicrobiales</taxon>
        <taxon>Rhizobiaceae</taxon>
        <taxon>Rhizobium/Agrobacterium group</taxon>
        <taxon>Rhizobium</taxon>
    </lineage>
</organism>
<evidence type="ECO:0000259" key="2">
    <source>
        <dbReference type="Pfam" id="PF13628"/>
    </source>
</evidence>
<dbReference type="PANTHER" id="PTHR38593">
    <property type="entry name" value="BLR2558 PROTEIN"/>
    <property type="match status" value="1"/>
</dbReference>
<dbReference type="OrthoDB" id="8378986at2"/>
<dbReference type="Pfam" id="PF13628">
    <property type="entry name" value="DUF4142"/>
    <property type="match status" value="1"/>
</dbReference>
<dbReference type="InterPro" id="IPR025419">
    <property type="entry name" value="DUF4142"/>
</dbReference>
<evidence type="ECO:0000313" key="3">
    <source>
        <dbReference type="EMBL" id="RAX41251.1"/>
    </source>
</evidence>
<sequence>MKIATTVFALCMTALPATAADNGVMQHATDFATKAAISNMFEVEAGRIEIAKGRAHDAKQLAEDMVKDHGEADTMLRDAAKQDGIALPGALDDEHRQKLAALEQSDPPNLDQAYLSTQVTAHQQAVELFDAYSKKGPDGRLKRSAEKLLPDLRMHLTRVQALTSK</sequence>
<gene>
    <name evidence="3" type="ORF">DQ393_11830</name>
</gene>
<dbReference type="Proteomes" id="UP000251205">
    <property type="component" value="Unassembled WGS sequence"/>
</dbReference>
<dbReference type="EMBL" id="QMKK01000030">
    <property type="protein sequence ID" value="RAX41251.1"/>
    <property type="molecule type" value="Genomic_DNA"/>
</dbReference>
<dbReference type="AlphaFoldDB" id="A0A329YBI4"/>
<evidence type="ECO:0000256" key="1">
    <source>
        <dbReference type="SAM" id="SignalP"/>
    </source>
</evidence>
<comment type="caution">
    <text evidence="3">The sequence shown here is derived from an EMBL/GenBank/DDBJ whole genome shotgun (WGS) entry which is preliminary data.</text>
</comment>
<evidence type="ECO:0000313" key="4">
    <source>
        <dbReference type="Proteomes" id="UP000251205"/>
    </source>
</evidence>
<feature type="signal peptide" evidence="1">
    <location>
        <begin position="1"/>
        <end position="19"/>
    </location>
</feature>
<protein>
    <submittedName>
        <fullName evidence="3">DUF4142 domain-containing protein</fullName>
    </submittedName>
</protein>
<dbReference type="Gene3D" id="1.20.1260.10">
    <property type="match status" value="1"/>
</dbReference>
<keyword evidence="1" id="KW-0732">Signal</keyword>
<reference evidence="3 4" key="1">
    <citation type="submission" date="2018-06" db="EMBL/GenBank/DDBJ databases">
        <title>Whole Genome Sequence of an efficient microsymbiont, Rhizobium tropici.</title>
        <authorList>
            <person name="Srinivasan R."/>
            <person name="Singh H.V."/>
            <person name="Srivastava R."/>
            <person name="Kumari B."/>
            <person name="Radhakrishna A."/>
        </authorList>
    </citation>
    <scope>NUCLEOTIDE SEQUENCE [LARGE SCALE GENOMIC DNA]</scope>
    <source>
        <strain evidence="3 4">IGFRI Rhizo-19</strain>
    </source>
</reference>
<proteinExistence type="predicted"/>
<name>A0A329YBI4_RHITR</name>
<feature type="domain" description="DUF4142" evidence="2">
    <location>
        <begin position="28"/>
        <end position="162"/>
    </location>
</feature>
<dbReference type="InterPro" id="IPR012347">
    <property type="entry name" value="Ferritin-like"/>
</dbReference>
<accession>A0A329YBI4</accession>